<dbReference type="EC" id="3.1.11.6" evidence="4"/>
<gene>
    <name evidence="4" type="ORF">SBU_001483</name>
</gene>
<dbReference type="InterPro" id="IPR003761">
    <property type="entry name" value="Exonuc_VII_S"/>
</dbReference>
<keyword evidence="5" id="KW-1185">Reference proteome</keyword>
<dbReference type="Gene3D" id="1.10.287.1040">
    <property type="entry name" value="Exonuclease VII, small subunit"/>
    <property type="match status" value="1"/>
</dbReference>
<proteinExistence type="inferred from homology"/>
<dbReference type="GO" id="GO:0006308">
    <property type="term" value="P:DNA catabolic process"/>
    <property type="evidence" value="ECO:0007669"/>
    <property type="project" value="InterPro"/>
</dbReference>
<dbReference type="EMBL" id="LYOR01000010">
    <property type="protein sequence ID" value="OFV65555.1"/>
    <property type="molecule type" value="Genomic_DNA"/>
</dbReference>
<keyword evidence="3 4" id="KW-0378">Hydrolase</keyword>
<sequence length="108" mass="12495">MEYKGERIVQNLGWVLSPGVSEMDEEDMEDMTFEDAMRRLEEIARLLEAGDLPLEESLQIFEEGVRLSRICNSKLDAIEARLEVLIRRDDGRLEREKFDLEGSFSNNG</sequence>
<keyword evidence="1" id="KW-0963">Cytoplasm</keyword>
<dbReference type="SUPFAM" id="SSF116842">
    <property type="entry name" value="XseB-like"/>
    <property type="match status" value="1"/>
</dbReference>
<protein>
    <submittedName>
        <fullName evidence="4">Exonuclease VII, small subunit</fullName>
        <ecNumber evidence="4">3.1.11.6</ecNumber>
    </submittedName>
</protein>
<dbReference type="GO" id="GO:0009318">
    <property type="term" value="C:exodeoxyribonuclease VII complex"/>
    <property type="evidence" value="ECO:0007669"/>
    <property type="project" value="InterPro"/>
</dbReference>
<accession>A0A1F2P2Z5</accession>
<name>A0A1F2P2Z5_9EURY</name>
<dbReference type="STRING" id="1839936.SBU_001483"/>
<dbReference type="Pfam" id="PF02609">
    <property type="entry name" value="Exonuc_VII_S"/>
    <property type="match status" value="1"/>
</dbReference>
<comment type="caution">
    <text evidence="4">The sequence shown here is derived from an EMBL/GenBank/DDBJ whole genome shotgun (WGS) entry which is preliminary data.</text>
</comment>
<evidence type="ECO:0000313" key="4">
    <source>
        <dbReference type="EMBL" id="OFV65555.1"/>
    </source>
</evidence>
<dbReference type="PANTHER" id="PTHR34137">
    <property type="entry name" value="EXODEOXYRIBONUCLEASE 7 SMALL SUBUNIT"/>
    <property type="match status" value="1"/>
</dbReference>
<dbReference type="InterPro" id="IPR037004">
    <property type="entry name" value="Exonuc_VII_ssu_sf"/>
</dbReference>
<evidence type="ECO:0000256" key="2">
    <source>
        <dbReference type="ARBA" id="ARBA00022722"/>
    </source>
</evidence>
<evidence type="ECO:0000256" key="3">
    <source>
        <dbReference type="ARBA" id="ARBA00022801"/>
    </source>
</evidence>
<reference evidence="4" key="1">
    <citation type="submission" date="2016-05" db="EMBL/GenBank/DDBJ databases">
        <title>Microbial consortia oxidize butane by reversing methanogenesis.</title>
        <authorList>
            <person name="Laso-Perez R."/>
            <person name="Richter M."/>
            <person name="Wegener G."/>
            <person name="Musat F."/>
        </authorList>
    </citation>
    <scope>NUCLEOTIDE SEQUENCE [LARGE SCALE GENOMIC DNA]</scope>
    <source>
        <strain evidence="4">BOX1</strain>
    </source>
</reference>
<keyword evidence="4" id="KW-0269">Exonuclease</keyword>
<dbReference type="PANTHER" id="PTHR34137:SF1">
    <property type="entry name" value="EXODEOXYRIBONUCLEASE 7 SMALL SUBUNIT"/>
    <property type="match status" value="1"/>
</dbReference>
<keyword evidence="2" id="KW-0540">Nuclease</keyword>
<dbReference type="GO" id="GO:0008855">
    <property type="term" value="F:exodeoxyribonuclease VII activity"/>
    <property type="evidence" value="ECO:0007669"/>
    <property type="project" value="UniProtKB-EC"/>
</dbReference>
<dbReference type="Proteomes" id="UP000185779">
    <property type="component" value="Unassembled WGS sequence"/>
</dbReference>
<dbReference type="HAMAP" id="MF_00337">
    <property type="entry name" value="Exonuc_7_S"/>
    <property type="match status" value="1"/>
</dbReference>
<evidence type="ECO:0000256" key="1">
    <source>
        <dbReference type="ARBA" id="ARBA00022490"/>
    </source>
</evidence>
<organism evidence="4 5">
    <name type="scientific">Candidatus Syntropharchaeum butanivorans</name>
    <dbReference type="NCBI Taxonomy" id="1839936"/>
    <lineage>
        <taxon>Archaea</taxon>
        <taxon>Methanobacteriati</taxon>
        <taxon>Methanobacteriota</taxon>
        <taxon>Stenosarchaea group</taxon>
        <taxon>Methanomicrobia</taxon>
        <taxon>Methanosarcinales</taxon>
        <taxon>ANME-2 cluster</taxon>
        <taxon>Candidatus Syntropharchaeum</taxon>
    </lineage>
</organism>
<dbReference type="GO" id="GO:0005829">
    <property type="term" value="C:cytosol"/>
    <property type="evidence" value="ECO:0007669"/>
    <property type="project" value="TreeGrafter"/>
</dbReference>
<evidence type="ECO:0000313" key="5">
    <source>
        <dbReference type="Proteomes" id="UP000185779"/>
    </source>
</evidence>
<dbReference type="NCBIfam" id="TIGR01280">
    <property type="entry name" value="xseB"/>
    <property type="match status" value="1"/>
</dbReference>
<dbReference type="AlphaFoldDB" id="A0A1F2P2Z5"/>